<dbReference type="SUPFAM" id="SSF55920">
    <property type="entry name" value="Creatinase/aminopeptidase"/>
    <property type="match status" value="1"/>
</dbReference>
<dbReference type="Pfam" id="PF00557">
    <property type="entry name" value="Peptidase_M24"/>
    <property type="match status" value="1"/>
</dbReference>
<evidence type="ECO:0000313" key="7">
    <source>
        <dbReference type="EMBL" id="SHE39702.1"/>
    </source>
</evidence>
<keyword evidence="2" id="KW-0479">Metal-binding</keyword>
<name>A0A1M4T594_9CLOT</name>
<dbReference type="GO" id="GO:0070006">
    <property type="term" value="F:metalloaminopeptidase activity"/>
    <property type="evidence" value="ECO:0007669"/>
    <property type="project" value="InterPro"/>
</dbReference>
<dbReference type="FunFam" id="3.40.350.10:FF:000003">
    <property type="entry name" value="Xaa-pro aminopeptidase P"/>
    <property type="match status" value="1"/>
</dbReference>
<feature type="domain" description="Peptidase M24" evidence="4">
    <location>
        <begin position="311"/>
        <end position="523"/>
    </location>
</feature>
<gene>
    <name evidence="7" type="ORF">SAMN05443638_10227</name>
</gene>
<dbReference type="Proteomes" id="UP000184035">
    <property type="component" value="Unassembled WGS sequence"/>
</dbReference>
<evidence type="ECO:0000259" key="4">
    <source>
        <dbReference type="Pfam" id="PF00557"/>
    </source>
</evidence>
<dbReference type="Pfam" id="PF16188">
    <property type="entry name" value="Peptidase_M24_C"/>
    <property type="match status" value="1"/>
</dbReference>
<dbReference type="GO" id="GO:0046872">
    <property type="term" value="F:metal ion binding"/>
    <property type="evidence" value="ECO:0007669"/>
    <property type="project" value="UniProtKB-KW"/>
</dbReference>
<dbReference type="PANTHER" id="PTHR43763:SF6">
    <property type="entry name" value="XAA-PRO AMINOPEPTIDASE 1"/>
    <property type="match status" value="1"/>
</dbReference>
<comment type="similarity">
    <text evidence="1">Belongs to the peptidase M24B family.</text>
</comment>
<dbReference type="InterPro" id="IPR036005">
    <property type="entry name" value="Creatinase/aminopeptidase-like"/>
</dbReference>
<dbReference type="Gene3D" id="3.90.230.10">
    <property type="entry name" value="Creatinase/methionine aminopeptidase superfamily"/>
    <property type="match status" value="1"/>
</dbReference>
<keyword evidence="7" id="KW-0645">Protease</keyword>
<dbReference type="InterPro" id="IPR033740">
    <property type="entry name" value="Pept_M24B"/>
</dbReference>
<dbReference type="OrthoDB" id="9806388at2"/>
<dbReference type="FunFam" id="3.90.230.10:FF:000009">
    <property type="entry name" value="xaa-Pro aminopeptidase 2"/>
    <property type="match status" value="1"/>
</dbReference>
<dbReference type="EMBL" id="FQVM01000002">
    <property type="protein sequence ID" value="SHE39702.1"/>
    <property type="molecule type" value="Genomic_DNA"/>
</dbReference>
<evidence type="ECO:0000259" key="6">
    <source>
        <dbReference type="Pfam" id="PF16188"/>
    </source>
</evidence>
<dbReference type="STRING" id="1533.SAMN05443638_10227"/>
<dbReference type="Pfam" id="PF01321">
    <property type="entry name" value="Creatinase_N"/>
    <property type="match status" value="1"/>
</dbReference>
<dbReference type="RefSeq" id="WP_072892447.1">
    <property type="nucleotide sequence ID" value="NZ_FQVM01000002.1"/>
</dbReference>
<evidence type="ECO:0000256" key="1">
    <source>
        <dbReference type="ARBA" id="ARBA00008766"/>
    </source>
</evidence>
<accession>A0A1M4T594</accession>
<keyword evidence="8" id="KW-1185">Reference proteome</keyword>
<dbReference type="CDD" id="cd01085">
    <property type="entry name" value="APP"/>
    <property type="match status" value="1"/>
</dbReference>
<dbReference type="InterPro" id="IPR032416">
    <property type="entry name" value="Peptidase_M24_C"/>
</dbReference>
<evidence type="ECO:0000313" key="8">
    <source>
        <dbReference type="Proteomes" id="UP000184035"/>
    </source>
</evidence>
<organism evidence="7 8">
    <name type="scientific">Clostridium fallax</name>
    <dbReference type="NCBI Taxonomy" id="1533"/>
    <lineage>
        <taxon>Bacteria</taxon>
        <taxon>Bacillati</taxon>
        <taxon>Bacillota</taxon>
        <taxon>Clostridia</taxon>
        <taxon>Eubacteriales</taxon>
        <taxon>Clostridiaceae</taxon>
        <taxon>Clostridium</taxon>
    </lineage>
</organism>
<sequence>MNINERISKLRDLMKEKGLDAFIIPSSDNHLSEYVGNYFKCREWISGFTGSAGTVVITDKEAHLWVDGRYHIQADKQTKGTEYIVEKWGVPGVDNFSCWISKNLKKDDIVGFNGKVISYKTFEELKEKFEAKGIKIKVQDDLIDKIWKDRPSMPCSKLFIHDVKYSGKAAKEKIQEVRERLKEEGLTDYLLASLDDIAWLLNLRGDDVPHNPVFLSYLLMSMDNCTLYIDKRKIDDTIINYLKENGVDVKDYDDIKNDLETLNKDGKITFDGAKTNVWLEESIPDGLKIKDRRNITTELKAIKNKVELENLENCQVKDGVAMVKFIYWLTSNIGKIPMDELLVSDKLEEIRRSMDKNLGISFDSISAYGANAAMMHYKATEENKTNLEPRSFYLIDSGGQYLDGTTDITRTIVLGDLTEEEKMDFTSVLKGNIDLSLAVFLYGTTGSNLDVLARKPIWERGLDYRCGTGHGVGFLLNVHEGPQSFSMIPNTVKLEEGMVITNEPGIYKEGRHGIRTENMLVVRKHNETEFGTFLEFEPITYCPIDLRGIKVNMLTDEEKNWLNEYHSIVYKKLSSHLDGQELDWLKEATRGI</sequence>
<protein>
    <submittedName>
        <fullName evidence="7">Xaa-Pro aminopeptidase</fullName>
    </submittedName>
</protein>
<evidence type="ECO:0000256" key="2">
    <source>
        <dbReference type="ARBA" id="ARBA00022723"/>
    </source>
</evidence>
<keyword evidence="3" id="KW-0378">Hydrolase</keyword>
<reference evidence="7 8" key="1">
    <citation type="submission" date="2016-11" db="EMBL/GenBank/DDBJ databases">
        <authorList>
            <person name="Jaros S."/>
            <person name="Januszkiewicz K."/>
            <person name="Wedrychowicz H."/>
        </authorList>
    </citation>
    <scope>NUCLEOTIDE SEQUENCE [LARGE SCALE GENOMIC DNA]</scope>
    <source>
        <strain evidence="7 8">DSM 2631</strain>
    </source>
</reference>
<feature type="domain" description="Peptidase M24 C-terminal" evidence="6">
    <location>
        <begin position="533"/>
        <end position="591"/>
    </location>
</feature>
<dbReference type="Pfam" id="PF16189">
    <property type="entry name" value="Creatinase_N_2"/>
    <property type="match status" value="1"/>
</dbReference>
<dbReference type="InterPro" id="IPR029149">
    <property type="entry name" value="Creatin/AminoP/Spt16_N"/>
</dbReference>
<dbReference type="InterPro" id="IPR000994">
    <property type="entry name" value="Pept_M24"/>
</dbReference>
<dbReference type="PANTHER" id="PTHR43763">
    <property type="entry name" value="XAA-PRO AMINOPEPTIDASE 1"/>
    <property type="match status" value="1"/>
</dbReference>
<proteinExistence type="inferred from homology"/>
<evidence type="ECO:0000256" key="3">
    <source>
        <dbReference type="ARBA" id="ARBA00022801"/>
    </source>
</evidence>
<dbReference type="AlphaFoldDB" id="A0A1M4T594"/>
<keyword evidence="7" id="KW-0031">Aminopeptidase</keyword>
<feature type="domain" description="Creatinase N-terminal" evidence="5">
    <location>
        <begin position="6"/>
        <end position="144"/>
    </location>
</feature>
<dbReference type="InterPro" id="IPR050422">
    <property type="entry name" value="X-Pro_aminopeptidase_P"/>
</dbReference>
<dbReference type="Gene3D" id="3.40.350.10">
    <property type="entry name" value="Creatinase/prolidase N-terminal domain"/>
    <property type="match status" value="2"/>
</dbReference>
<dbReference type="SUPFAM" id="SSF53092">
    <property type="entry name" value="Creatinase/prolidase N-terminal domain"/>
    <property type="match status" value="1"/>
</dbReference>
<dbReference type="InterPro" id="IPR000587">
    <property type="entry name" value="Creatinase_N"/>
</dbReference>
<dbReference type="GO" id="GO:0005737">
    <property type="term" value="C:cytoplasm"/>
    <property type="evidence" value="ECO:0007669"/>
    <property type="project" value="UniProtKB-ARBA"/>
</dbReference>
<evidence type="ECO:0000259" key="5">
    <source>
        <dbReference type="Pfam" id="PF01321"/>
    </source>
</evidence>